<accession>A0AAW1S0H1</accession>
<dbReference type="EMBL" id="JALJOU010000016">
    <property type="protein sequence ID" value="KAK9839476.1"/>
    <property type="molecule type" value="Genomic_DNA"/>
</dbReference>
<keyword evidence="2" id="KW-1185">Reference proteome</keyword>
<protein>
    <submittedName>
        <fullName evidence="1">Uncharacterized protein</fullName>
    </submittedName>
</protein>
<dbReference type="AlphaFoldDB" id="A0AAW1S0H1"/>
<name>A0AAW1S0H1_9CHLO</name>
<gene>
    <name evidence="1" type="ORF">WJX81_004374</name>
</gene>
<dbReference type="Proteomes" id="UP001445335">
    <property type="component" value="Unassembled WGS sequence"/>
</dbReference>
<reference evidence="1 2" key="1">
    <citation type="journal article" date="2024" name="Nat. Commun.">
        <title>Phylogenomics reveals the evolutionary origins of lichenization in chlorophyte algae.</title>
        <authorList>
            <person name="Puginier C."/>
            <person name="Libourel C."/>
            <person name="Otte J."/>
            <person name="Skaloud P."/>
            <person name="Haon M."/>
            <person name="Grisel S."/>
            <person name="Petersen M."/>
            <person name="Berrin J.G."/>
            <person name="Delaux P.M."/>
            <person name="Dal Grande F."/>
            <person name="Keller J."/>
        </authorList>
    </citation>
    <scope>NUCLEOTIDE SEQUENCE [LARGE SCALE GENOMIC DNA]</scope>
    <source>
        <strain evidence="1 2">SAG 245.80</strain>
    </source>
</reference>
<evidence type="ECO:0000313" key="1">
    <source>
        <dbReference type="EMBL" id="KAK9839476.1"/>
    </source>
</evidence>
<comment type="caution">
    <text evidence="1">The sequence shown here is derived from an EMBL/GenBank/DDBJ whole genome shotgun (WGS) entry which is preliminary data.</text>
</comment>
<evidence type="ECO:0000313" key="2">
    <source>
        <dbReference type="Proteomes" id="UP001445335"/>
    </source>
</evidence>
<proteinExistence type="predicted"/>
<sequence>MAGSYELPEPYDWRWADVPIGTVIRYSAGGEQRLALVVKYDEFCDMEGVFDLLVHRLMKPAEAAGLGCASTQVLLQTKTGALDGMARSRAVRARVARSAAMHAAAPKGERAALCAEEAAARLQRAATAGEQEAAAGLLLLGGDWMDWQPTPDWMEWEEGDLLRGRDEASPLLLAQAHSIHVINVGAGVQWALMFAGE</sequence>
<organism evidence="1 2">
    <name type="scientific">Elliptochloris bilobata</name>
    <dbReference type="NCBI Taxonomy" id="381761"/>
    <lineage>
        <taxon>Eukaryota</taxon>
        <taxon>Viridiplantae</taxon>
        <taxon>Chlorophyta</taxon>
        <taxon>core chlorophytes</taxon>
        <taxon>Trebouxiophyceae</taxon>
        <taxon>Trebouxiophyceae incertae sedis</taxon>
        <taxon>Elliptochloris clade</taxon>
        <taxon>Elliptochloris</taxon>
    </lineage>
</organism>